<gene>
    <name evidence="2" type="ordered locus">CLOAM0387</name>
</gene>
<dbReference type="HOGENOM" id="CLU_793889_0_0_0"/>
<protein>
    <submittedName>
        <fullName evidence="2">Uncharacterized protein</fullName>
    </submittedName>
</protein>
<proteinExistence type="predicted"/>
<sequence length="349" mass="39899">MTKRFLVTLILLTAVFCSALEVTYIDWQNYGSAATRIVIGLYGTGSYKVDKSNDFVEIKLDNADVSKVDISNSAEGLIKSIEQFGDKIVISTFCPYCLEQMELDAPRRLVLDLIVAQPDKQQKIELVDFYTSVGKLNSADKIYSELHRNYPSDYEILYKWACLLKQRGSGRLKEIVGKIPENSEYYSLAQQMLKGTEKKDSAQLCSPQKAQNACKISSVEEKTTTESLYIMPKTQQDKKQTTKPAKIKKLYGRKWISGIMLLIILILLLILIYLFIASISRKKKKTTLNINIEPDNKEDIHPEENKTLCLMVRRLLDFGWTNSEIAKELKISEEEVERLVQLCHQDESQ</sequence>
<dbReference type="Proteomes" id="UP000002019">
    <property type="component" value="Chromosome"/>
</dbReference>
<organism evidence="2 3">
    <name type="scientific">Cloacimonas acidaminovorans (strain Evry)</name>
    <dbReference type="NCBI Taxonomy" id="459349"/>
    <lineage>
        <taxon>Bacteria</taxon>
        <taxon>Pseudomonadati</taxon>
        <taxon>Candidatus Cloacimonadota</taxon>
        <taxon>Candidatus Cloacimonadia</taxon>
        <taxon>Candidatus Cloacimonadales</taxon>
        <taxon>Candidatus Cloacimonadaceae</taxon>
        <taxon>Candidatus Cloacimonas</taxon>
    </lineage>
</organism>
<accession>B0VG67</accession>
<reference evidence="2 3" key="1">
    <citation type="journal article" date="2008" name="J. Bacteriol.">
        <title>'Candidatus Cloacamonas acidaminovorans': genome sequence reconstruction provides a first glimpse of a new bacterial division.</title>
        <authorList>
            <person name="Pelletier E."/>
            <person name="Kreimeyer A."/>
            <person name="Bocs S."/>
            <person name="Rouy Z."/>
            <person name="Gyapay G."/>
            <person name="Chouari R."/>
            <person name="Riviere D."/>
            <person name="Ganesan A."/>
            <person name="Daegelen P."/>
            <person name="Sghir A."/>
            <person name="Cohen G.N."/>
            <person name="Medigue C."/>
            <person name="Weissenbach J."/>
            <person name="Le Paslier D."/>
        </authorList>
    </citation>
    <scope>NUCLEOTIDE SEQUENCE [LARGE SCALE GENOMIC DNA]</scope>
    <source>
        <strain evidence="3">Evry</strain>
    </source>
</reference>
<dbReference type="AlphaFoldDB" id="B0VG67"/>
<keyword evidence="1" id="KW-1133">Transmembrane helix</keyword>
<name>B0VG67_CLOAI</name>
<dbReference type="RefSeq" id="WP_015424151.1">
    <property type="nucleotide sequence ID" value="NC_020449.1"/>
</dbReference>
<keyword evidence="1" id="KW-0812">Transmembrane</keyword>
<dbReference type="KEGG" id="caci:CLOAM0387"/>
<evidence type="ECO:0000313" key="2">
    <source>
        <dbReference type="EMBL" id="CAO80290.1"/>
    </source>
</evidence>
<evidence type="ECO:0000313" key="3">
    <source>
        <dbReference type="Proteomes" id="UP000002019"/>
    </source>
</evidence>
<dbReference type="EMBL" id="CU466930">
    <property type="protein sequence ID" value="CAO80290.1"/>
    <property type="molecule type" value="Genomic_DNA"/>
</dbReference>
<feature type="transmembrane region" description="Helical" evidence="1">
    <location>
        <begin position="255"/>
        <end position="276"/>
    </location>
</feature>
<evidence type="ECO:0000256" key="1">
    <source>
        <dbReference type="SAM" id="Phobius"/>
    </source>
</evidence>
<keyword evidence="3" id="KW-1185">Reference proteome</keyword>
<keyword evidence="1" id="KW-0472">Membrane</keyword>
<dbReference type="STRING" id="459349.CLOAM0387"/>